<proteinExistence type="predicted"/>
<dbReference type="EMBL" id="KV784358">
    <property type="protein sequence ID" value="OEU16385.1"/>
    <property type="molecule type" value="Genomic_DNA"/>
</dbReference>
<dbReference type="KEGG" id="fcy:FRACYDRAFT_238978"/>
<dbReference type="InParanoid" id="A0A1E7FEA3"/>
<reference evidence="1 2" key="1">
    <citation type="submission" date="2016-09" db="EMBL/GenBank/DDBJ databases">
        <title>Extensive genetic diversity and differential bi-allelic expression allows diatom success in the polar Southern Ocean.</title>
        <authorList>
            <consortium name="DOE Joint Genome Institute"/>
            <person name="Mock T."/>
            <person name="Otillar R.P."/>
            <person name="Strauss J."/>
            <person name="Dupont C."/>
            <person name="Frickenhaus S."/>
            <person name="Maumus F."/>
            <person name="Mcmullan M."/>
            <person name="Sanges R."/>
            <person name="Schmutz J."/>
            <person name="Toseland A."/>
            <person name="Valas R."/>
            <person name="Veluchamy A."/>
            <person name="Ward B.J."/>
            <person name="Allen A."/>
            <person name="Barry K."/>
            <person name="Falciatore A."/>
            <person name="Ferrante M."/>
            <person name="Fortunato A.E."/>
            <person name="Gloeckner G."/>
            <person name="Gruber A."/>
            <person name="Hipkin R."/>
            <person name="Janech M."/>
            <person name="Kroth P."/>
            <person name="Leese F."/>
            <person name="Lindquist E."/>
            <person name="Lyon B.R."/>
            <person name="Martin J."/>
            <person name="Mayer C."/>
            <person name="Parker M."/>
            <person name="Quesneville H."/>
            <person name="Raymond J."/>
            <person name="Uhlig C."/>
            <person name="Valentin K.U."/>
            <person name="Worden A.Z."/>
            <person name="Armbrust E.V."/>
            <person name="Bowler C."/>
            <person name="Green B."/>
            <person name="Moulton V."/>
            <person name="Van Oosterhout C."/>
            <person name="Grigoriev I."/>
        </authorList>
    </citation>
    <scope>NUCLEOTIDE SEQUENCE [LARGE SCALE GENOMIC DNA]</scope>
    <source>
        <strain evidence="1 2">CCMP1102</strain>
    </source>
</reference>
<name>A0A1E7FEA3_9STRA</name>
<evidence type="ECO:0000313" key="1">
    <source>
        <dbReference type="EMBL" id="OEU16385.1"/>
    </source>
</evidence>
<dbReference type="AlphaFoldDB" id="A0A1E7FEA3"/>
<organism evidence="1 2">
    <name type="scientific">Fragilariopsis cylindrus CCMP1102</name>
    <dbReference type="NCBI Taxonomy" id="635003"/>
    <lineage>
        <taxon>Eukaryota</taxon>
        <taxon>Sar</taxon>
        <taxon>Stramenopiles</taxon>
        <taxon>Ochrophyta</taxon>
        <taxon>Bacillariophyta</taxon>
        <taxon>Bacillariophyceae</taxon>
        <taxon>Bacillariophycidae</taxon>
        <taxon>Bacillariales</taxon>
        <taxon>Bacillariaceae</taxon>
        <taxon>Fragilariopsis</taxon>
    </lineage>
</organism>
<dbReference type="Proteomes" id="UP000095751">
    <property type="component" value="Unassembled WGS sequence"/>
</dbReference>
<keyword evidence="2" id="KW-1185">Reference proteome</keyword>
<accession>A0A1E7FEA3</accession>
<protein>
    <submittedName>
        <fullName evidence="1">Uncharacterized protein</fullName>
    </submittedName>
</protein>
<sequence>MQCNSSGYSDPHRGSEFGIVSYDWSNAKRFWAQNQPMDCEEKLIQQVELLAVANKKEEGTGNNNSTNPSNKRIFIYRNIVKALPWFSTVRNKLLDPAYDGFFLKFNQHQQQQYDDGNANDNDNNDLLDNTNNDDDNYHVPKCAAENKSICSDLYHDQGQTPQVPTKLNPNPDGHCNPDLGCNCGGNNLPCGEYLFDHRNGTMLRTWLIEEVLLGPTGIGHKYVDGVFLDDYWCSDLLCSQSNNDTNMGCPCNDPKQGPTEINQYAAIDDIGLSDIDIMDITLEWNKTMNLAMQKILQRKAYTWSLMDERCIEILEDACRDDSDWQLKPRLFGFTVNATSNYRLSQFELDWSFFLLVRGNYTWAGYGVWGMTWPFNYEPSHGQTPAIPHGGVPLPKLLTPDGSIDYGMPLGTCYQTTTTSSAGIFRRNWTNGYVEMNCNNKQQHQHQQHQHQHKYNKINKINDHSESIVGGVVTSQIIFNNDLPHKKENEDAHTYSTS</sequence>
<dbReference type="OrthoDB" id="195287at2759"/>
<gene>
    <name evidence="1" type="ORF">FRACYDRAFT_238978</name>
</gene>
<evidence type="ECO:0000313" key="2">
    <source>
        <dbReference type="Proteomes" id="UP000095751"/>
    </source>
</evidence>